<sequence>MPPSAITSLDHFGQLFQNELVVLYFTAVWCGPCKAIAPLIDQLSESYSNVETLNIDLDDFRNLASKYSISAVPTFVFFHKAKEVDRVRGANVQEISFKFEELSKLNPNAKKFASSRSSEIPKEIIDFLTPGYTFLNNSILFGEFESLNGLNLKDTKDLKDLVRSNPEDQSTAYSDADSQLLLHIPFTNISKISSLLIKSETTTEDSQKPNIVKIWGNRSSIISFDDIDSVNPLHAESIEENKFVNGWYEIKLKLVKFQKISSLDLFFDGDDEDSHTLLDRIFIIGVDGEAKSQGKIERIGDD</sequence>
<dbReference type="PROSITE" id="PS00194">
    <property type="entry name" value="THIOREDOXIN_1"/>
    <property type="match status" value="1"/>
</dbReference>
<keyword evidence="5" id="KW-1185">Reference proteome</keyword>
<evidence type="ECO:0000259" key="3">
    <source>
        <dbReference type="PROSITE" id="PS51532"/>
    </source>
</evidence>
<dbReference type="OrthoDB" id="2121326at2759"/>
<dbReference type="PROSITE" id="PS51352">
    <property type="entry name" value="THIOREDOXIN_2"/>
    <property type="match status" value="1"/>
</dbReference>
<dbReference type="SUPFAM" id="SSF52833">
    <property type="entry name" value="Thioredoxin-like"/>
    <property type="match status" value="1"/>
</dbReference>
<evidence type="ECO:0000313" key="4">
    <source>
        <dbReference type="EMBL" id="KAH3680833.1"/>
    </source>
</evidence>
<evidence type="ECO:0000256" key="1">
    <source>
        <dbReference type="ARBA" id="ARBA00023157"/>
    </source>
</evidence>
<dbReference type="InterPro" id="IPR008979">
    <property type="entry name" value="Galactose-bd-like_sf"/>
</dbReference>
<evidence type="ECO:0000313" key="5">
    <source>
        <dbReference type="Proteomes" id="UP000769528"/>
    </source>
</evidence>
<dbReference type="PRINTS" id="PR00421">
    <property type="entry name" value="THIOREDOXIN"/>
</dbReference>
<dbReference type="PROSITE" id="PS51532">
    <property type="entry name" value="PITH"/>
    <property type="match status" value="1"/>
</dbReference>
<gene>
    <name evidence="4" type="ORF">WICMUC_000101</name>
</gene>
<dbReference type="InterPro" id="IPR017937">
    <property type="entry name" value="Thioredoxin_CS"/>
</dbReference>
<dbReference type="InterPro" id="IPR013766">
    <property type="entry name" value="Thioredoxin_domain"/>
</dbReference>
<dbReference type="Pfam" id="PF06201">
    <property type="entry name" value="PITH"/>
    <property type="match status" value="1"/>
</dbReference>
<name>A0A9P8PYI9_9ASCO</name>
<evidence type="ECO:0008006" key="6">
    <source>
        <dbReference type="Google" id="ProtNLM"/>
    </source>
</evidence>
<accession>A0A9P8PYI9</accession>
<dbReference type="GO" id="GO:0005737">
    <property type="term" value="C:cytoplasm"/>
    <property type="evidence" value="ECO:0007669"/>
    <property type="project" value="UniProtKB-ARBA"/>
</dbReference>
<dbReference type="SUPFAM" id="SSF49785">
    <property type="entry name" value="Galactose-binding domain-like"/>
    <property type="match status" value="1"/>
</dbReference>
<dbReference type="InterPro" id="IPR037047">
    <property type="entry name" value="PITH_dom_sf"/>
</dbReference>
<dbReference type="EMBL" id="JAEUBF010000033">
    <property type="protein sequence ID" value="KAH3680833.1"/>
    <property type="molecule type" value="Genomic_DNA"/>
</dbReference>
<reference evidence="4" key="1">
    <citation type="journal article" date="2021" name="Open Biol.">
        <title>Shared evolutionary footprints suggest mitochondrial oxidative damage underlies multiple complex I losses in fungi.</title>
        <authorList>
            <person name="Schikora-Tamarit M.A."/>
            <person name="Marcet-Houben M."/>
            <person name="Nosek J."/>
            <person name="Gabaldon T."/>
        </authorList>
    </citation>
    <scope>NUCLEOTIDE SEQUENCE</scope>
    <source>
        <strain evidence="4">CBS6341</strain>
    </source>
</reference>
<feature type="domain" description="PITH" evidence="3">
    <location>
        <begin position="124"/>
        <end position="302"/>
    </location>
</feature>
<dbReference type="InterPro" id="IPR010400">
    <property type="entry name" value="PITH_dom"/>
</dbReference>
<dbReference type="Gene3D" id="3.40.30.10">
    <property type="entry name" value="Glutaredoxin"/>
    <property type="match status" value="1"/>
</dbReference>
<evidence type="ECO:0000259" key="2">
    <source>
        <dbReference type="PROSITE" id="PS51352"/>
    </source>
</evidence>
<reference evidence="4" key="2">
    <citation type="submission" date="2021-01" db="EMBL/GenBank/DDBJ databases">
        <authorList>
            <person name="Schikora-Tamarit M.A."/>
        </authorList>
    </citation>
    <scope>NUCLEOTIDE SEQUENCE</scope>
    <source>
        <strain evidence="4">CBS6341</strain>
    </source>
</reference>
<dbReference type="CDD" id="cd02947">
    <property type="entry name" value="TRX_family"/>
    <property type="match status" value="1"/>
</dbReference>
<dbReference type="PANTHER" id="PTHR46115">
    <property type="entry name" value="THIOREDOXIN-LIKE PROTEIN 1"/>
    <property type="match status" value="1"/>
</dbReference>
<dbReference type="InterPro" id="IPR036249">
    <property type="entry name" value="Thioredoxin-like_sf"/>
</dbReference>
<comment type="caution">
    <text evidence="4">The sequence shown here is derived from an EMBL/GenBank/DDBJ whole genome shotgun (WGS) entry which is preliminary data.</text>
</comment>
<dbReference type="Pfam" id="PF00085">
    <property type="entry name" value="Thioredoxin"/>
    <property type="match status" value="1"/>
</dbReference>
<keyword evidence="1" id="KW-1015">Disulfide bond</keyword>
<dbReference type="Proteomes" id="UP000769528">
    <property type="component" value="Unassembled WGS sequence"/>
</dbReference>
<organism evidence="4 5">
    <name type="scientific">Wickerhamomyces mucosus</name>
    <dbReference type="NCBI Taxonomy" id="1378264"/>
    <lineage>
        <taxon>Eukaryota</taxon>
        <taxon>Fungi</taxon>
        <taxon>Dikarya</taxon>
        <taxon>Ascomycota</taxon>
        <taxon>Saccharomycotina</taxon>
        <taxon>Saccharomycetes</taxon>
        <taxon>Phaffomycetales</taxon>
        <taxon>Wickerhamomycetaceae</taxon>
        <taxon>Wickerhamomyces</taxon>
    </lineage>
</organism>
<feature type="domain" description="Thioredoxin" evidence="2">
    <location>
        <begin position="1"/>
        <end position="104"/>
    </location>
</feature>
<dbReference type="AlphaFoldDB" id="A0A9P8PYI9"/>
<proteinExistence type="predicted"/>
<dbReference type="Gene3D" id="2.60.120.470">
    <property type="entry name" value="PITH domain"/>
    <property type="match status" value="1"/>
</dbReference>
<protein>
    <recommendedName>
        <fullName evidence="6">Thioredoxin domain-containing protein</fullName>
    </recommendedName>
</protein>